<gene>
    <name evidence="2" type="ORF">EER27_01285</name>
</gene>
<organism evidence="2 3">
    <name type="scientific">Montanilutibacter psychrotolerans</name>
    <dbReference type="NCBI Taxonomy" id="1327343"/>
    <lineage>
        <taxon>Bacteria</taxon>
        <taxon>Pseudomonadati</taxon>
        <taxon>Pseudomonadota</taxon>
        <taxon>Gammaproteobacteria</taxon>
        <taxon>Lysobacterales</taxon>
        <taxon>Lysobacteraceae</taxon>
        <taxon>Montanilutibacter</taxon>
    </lineage>
</organism>
<keyword evidence="3" id="KW-1185">Reference proteome</keyword>
<dbReference type="EMBL" id="RIBS01000001">
    <property type="protein sequence ID" value="RNF86097.1"/>
    <property type="molecule type" value="Genomic_DNA"/>
</dbReference>
<evidence type="ECO:0000313" key="3">
    <source>
        <dbReference type="Proteomes" id="UP000267049"/>
    </source>
</evidence>
<accession>A0A3M8SXQ6</accession>
<name>A0A3M8SXQ6_9GAMM</name>
<protein>
    <submittedName>
        <fullName evidence="2">Uncharacterized protein</fullName>
    </submittedName>
</protein>
<comment type="caution">
    <text evidence="2">The sequence shown here is derived from an EMBL/GenBank/DDBJ whole genome shotgun (WGS) entry which is preliminary data.</text>
</comment>
<keyword evidence="1" id="KW-1133">Transmembrane helix</keyword>
<sequence length="189" mass="20653">MNPRVLMVWMGVLFVVLVGYNGVLWLTSSKAEAAPEAAPVAQNDDSLVSPLEREAMANDARVTEIARKNLEGAIRKDQLADAVALPLDRAFNLRDSVMSYYASNSEWPYSFDQMHTSADQWKGGANEIDLGAGGRIRVSFGEPFVSGSSITLAPSDGPGLVTWNCSVMGDAEFQDLIKDYLKRKNDCTM</sequence>
<keyword evidence="1" id="KW-0472">Membrane</keyword>
<dbReference type="AlphaFoldDB" id="A0A3M8SXQ6"/>
<proteinExistence type="predicted"/>
<dbReference type="Proteomes" id="UP000267049">
    <property type="component" value="Unassembled WGS sequence"/>
</dbReference>
<evidence type="ECO:0000256" key="1">
    <source>
        <dbReference type="SAM" id="Phobius"/>
    </source>
</evidence>
<feature type="transmembrane region" description="Helical" evidence="1">
    <location>
        <begin position="6"/>
        <end position="26"/>
    </location>
</feature>
<evidence type="ECO:0000313" key="2">
    <source>
        <dbReference type="EMBL" id="RNF86097.1"/>
    </source>
</evidence>
<reference evidence="2 3" key="1">
    <citation type="submission" date="2018-11" db="EMBL/GenBank/DDBJ databases">
        <title>Lysobacter cryohumiis sp. nov., isolated from soil in the Tianshan Mountains, Xinjiang, China.</title>
        <authorList>
            <person name="Luo Y."/>
            <person name="Sheng H."/>
        </authorList>
    </citation>
    <scope>NUCLEOTIDE SEQUENCE [LARGE SCALE GENOMIC DNA]</scope>
    <source>
        <strain evidence="2 3">ZS60</strain>
    </source>
</reference>
<dbReference type="RefSeq" id="WP_123086217.1">
    <property type="nucleotide sequence ID" value="NZ_RIBS01000001.1"/>
</dbReference>
<keyword evidence="1" id="KW-0812">Transmembrane</keyword>